<proteinExistence type="predicted"/>
<accession>A0A834FRM8</accession>
<evidence type="ECO:0000313" key="1">
    <source>
        <dbReference type="EMBL" id="KAF6738572.1"/>
    </source>
</evidence>
<dbReference type="EMBL" id="WKFB01000022">
    <property type="protein sequence ID" value="KAF6738572.1"/>
    <property type="molecule type" value="Genomic_DNA"/>
</dbReference>
<dbReference type="Proteomes" id="UP000646548">
    <property type="component" value="Unassembled WGS sequence"/>
</dbReference>
<protein>
    <submittedName>
        <fullName evidence="1">Uncharacterized protein</fullName>
    </submittedName>
</protein>
<name>A0A834FRM8_ORYME</name>
<sequence>MLIRPLPQSAPCALGVAFRARAAAQVNRADLLCPSPPAGLPPLERPPIGLEIDLDAEIDAGGGCALPSAEEEEKEEDQDLLHFCFRTL</sequence>
<gene>
    <name evidence="1" type="ORF">FQA47_022324</name>
</gene>
<comment type="caution">
    <text evidence="1">The sequence shown here is derived from an EMBL/GenBank/DDBJ whole genome shotgun (WGS) entry which is preliminary data.</text>
</comment>
<reference evidence="1" key="1">
    <citation type="journal article" name="BMC Genomics">
        <title>Long-read sequencing and de novo genome assembly of marine medaka (Oryzias melastigma).</title>
        <authorList>
            <person name="Liang P."/>
            <person name="Saqib H.S.A."/>
            <person name="Ni X."/>
            <person name="Shen Y."/>
        </authorList>
    </citation>
    <scope>NUCLEOTIDE SEQUENCE</scope>
    <source>
        <strain evidence="1">Bigg-433</strain>
    </source>
</reference>
<dbReference type="AlphaFoldDB" id="A0A834FRM8"/>
<organism evidence="1 2">
    <name type="scientific">Oryzias melastigma</name>
    <name type="common">Marine medaka</name>
    <dbReference type="NCBI Taxonomy" id="30732"/>
    <lineage>
        <taxon>Eukaryota</taxon>
        <taxon>Metazoa</taxon>
        <taxon>Chordata</taxon>
        <taxon>Craniata</taxon>
        <taxon>Vertebrata</taxon>
        <taxon>Euteleostomi</taxon>
        <taxon>Actinopterygii</taxon>
        <taxon>Neopterygii</taxon>
        <taxon>Teleostei</taxon>
        <taxon>Neoteleostei</taxon>
        <taxon>Acanthomorphata</taxon>
        <taxon>Ovalentaria</taxon>
        <taxon>Atherinomorphae</taxon>
        <taxon>Beloniformes</taxon>
        <taxon>Adrianichthyidae</taxon>
        <taxon>Oryziinae</taxon>
        <taxon>Oryzias</taxon>
    </lineage>
</organism>
<evidence type="ECO:0000313" key="2">
    <source>
        <dbReference type="Proteomes" id="UP000646548"/>
    </source>
</evidence>